<protein>
    <submittedName>
        <fullName evidence="7">Stage V sporulation protein D</fullName>
    </submittedName>
</protein>
<keyword evidence="4" id="KW-1133">Transmembrane helix</keyword>
<keyword evidence="2" id="KW-0645">Protease</keyword>
<keyword evidence="4" id="KW-0812">Transmembrane</keyword>
<evidence type="ECO:0000256" key="1">
    <source>
        <dbReference type="ARBA" id="ARBA00004370"/>
    </source>
</evidence>
<organism evidence="7 8">
    <name type="scientific">Candidatus Sulfobium mesophilum</name>
    <dbReference type="NCBI Taxonomy" id="2016548"/>
    <lineage>
        <taxon>Bacteria</taxon>
        <taxon>Pseudomonadati</taxon>
        <taxon>Nitrospirota</taxon>
        <taxon>Nitrospiria</taxon>
        <taxon>Nitrospirales</taxon>
        <taxon>Nitrospiraceae</taxon>
        <taxon>Candidatus Sulfobium</taxon>
    </lineage>
</organism>
<keyword evidence="2" id="KW-0378">Hydrolase</keyword>
<accession>A0A2U3QJF0</accession>
<dbReference type="Gene3D" id="1.10.150.770">
    <property type="match status" value="1"/>
</dbReference>
<evidence type="ECO:0000313" key="8">
    <source>
        <dbReference type="Proteomes" id="UP000245125"/>
    </source>
</evidence>
<dbReference type="InterPro" id="IPR001460">
    <property type="entry name" value="PCN-bd_Tpept"/>
</dbReference>
<dbReference type="Gene3D" id="3.90.1310.10">
    <property type="entry name" value="Penicillin-binding protein 2a (Domain 2)"/>
    <property type="match status" value="1"/>
</dbReference>
<keyword evidence="3 4" id="KW-0472">Membrane</keyword>
<dbReference type="GO" id="GO:0005886">
    <property type="term" value="C:plasma membrane"/>
    <property type="evidence" value="ECO:0007669"/>
    <property type="project" value="TreeGrafter"/>
</dbReference>
<comment type="subcellular location">
    <subcellularLocation>
        <location evidence="1">Membrane</location>
    </subcellularLocation>
</comment>
<name>A0A2U3QJF0_9BACT</name>
<feature type="domain" description="Penicillin-binding protein transpeptidase" evidence="5">
    <location>
        <begin position="258"/>
        <end position="565"/>
    </location>
</feature>
<keyword evidence="2" id="KW-0121">Carboxypeptidase</keyword>
<dbReference type="InterPro" id="IPR005311">
    <property type="entry name" value="PBP_dimer"/>
</dbReference>
<dbReference type="InterPro" id="IPR036138">
    <property type="entry name" value="PBP_dimer_sf"/>
</dbReference>
<dbReference type="Gene3D" id="3.40.710.10">
    <property type="entry name" value="DD-peptidase/beta-lactamase superfamily"/>
    <property type="match status" value="1"/>
</dbReference>
<dbReference type="SUPFAM" id="SSF56601">
    <property type="entry name" value="beta-lactamase/transpeptidase-like"/>
    <property type="match status" value="1"/>
</dbReference>
<evidence type="ECO:0000256" key="2">
    <source>
        <dbReference type="ARBA" id="ARBA00022645"/>
    </source>
</evidence>
<dbReference type="EMBL" id="OUUY01000107">
    <property type="protein sequence ID" value="SPQ01518.1"/>
    <property type="molecule type" value="Genomic_DNA"/>
</dbReference>
<dbReference type="Gene3D" id="3.30.450.330">
    <property type="match status" value="1"/>
</dbReference>
<proteinExistence type="predicted"/>
<gene>
    <name evidence="7" type="ORF">NBG4_590011</name>
</gene>
<dbReference type="Pfam" id="PF03717">
    <property type="entry name" value="PBP_dimer"/>
    <property type="match status" value="1"/>
</dbReference>
<evidence type="ECO:0000259" key="6">
    <source>
        <dbReference type="Pfam" id="PF03717"/>
    </source>
</evidence>
<dbReference type="GO" id="GO:0004180">
    <property type="term" value="F:carboxypeptidase activity"/>
    <property type="evidence" value="ECO:0007669"/>
    <property type="project" value="UniProtKB-KW"/>
</dbReference>
<dbReference type="GO" id="GO:0008658">
    <property type="term" value="F:penicillin binding"/>
    <property type="evidence" value="ECO:0007669"/>
    <property type="project" value="InterPro"/>
</dbReference>
<sequence length="589" mass="64624">MQVRDRELKEKKGLNKKRAIILNTAVIFGFCAICLRLTFLMVFDHKALAEKAKLQQIKAEDIHAMRGNIYDRRGREFAVNVELESLYCDAKEVDIDSEGIGRLATALGMEAKFIQAKFQPNKRFTWINRKLSPETTQKVRAALGIEQKAGASAAAGFGFVPEAKRFYPKGMLAANVVGTVGMDNQPLEGIELKYDKYLRTTGGKVYLERDASGKMLSPGVNMETRGDDILLTLDEGLQYIVEKELDKAMAKWRSVAASAIMMDPFTGEILAMAARPSFDLNGMGRASKNDVRNRAITDIYEPGSTFKIVVGTAALEEGIYNLDSTFDCSRGSIEAGGKVIHDAHRHGLLTFKEVIQKSSNVGSIMIGMKLGRDNIYKYAKLFGYGDKTGIDLPGEVTGWIRKPESWSATSIGAIPIGQEVAVTPLQVLRAYSAIANGGYLVRPHVVSQIRTHEGKTLLTFDKPEKKRVLSEKTAAVFKDILKTVVEEGGTATGASVAGNKVAGKTGTAQLIDRRTKRYSKDRFISSFVGFVPADDPKLAMIIVIYEPRGAIYGGVVAGPIFKSIADQALSYMNVPRDDINEKNLLLVSR</sequence>
<dbReference type="GO" id="GO:0071555">
    <property type="term" value="P:cell wall organization"/>
    <property type="evidence" value="ECO:0007669"/>
    <property type="project" value="TreeGrafter"/>
</dbReference>
<dbReference type="SUPFAM" id="SSF56519">
    <property type="entry name" value="Penicillin binding protein dimerisation domain"/>
    <property type="match status" value="1"/>
</dbReference>
<evidence type="ECO:0000259" key="5">
    <source>
        <dbReference type="Pfam" id="PF00905"/>
    </source>
</evidence>
<dbReference type="Proteomes" id="UP000245125">
    <property type="component" value="Unassembled WGS sequence"/>
</dbReference>
<keyword evidence="8" id="KW-1185">Reference proteome</keyword>
<reference evidence="8" key="1">
    <citation type="submission" date="2018-03" db="EMBL/GenBank/DDBJ databases">
        <authorList>
            <person name="Zecchin S."/>
        </authorList>
    </citation>
    <scope>NUCLEOTIDE SEQUENCE [LARGE SCALE GENOMIC DNA]</scope>
</reference>
<dbReference type="InterPro" id="IPR050515">
    <property type="entry name" value="Beta-lactam/transpept"/>
</dbReference>
<evidence type="ECO:0000256" key="4">
    <source>
        <dbReference type="SAM" id="Phobius"/>
    </source>
</evidence>
<dbReference type="PANTHER" id="PTHR30627:SF1">
    <property type="entry name" value="PEPTIDOGLYCAN D,D-TRANSPEPTIDASE FTSI"/>
    <property type="match status" value="1"/>
</dbReference>
<feature type="domain" description="Penicillin-binding protein dimerisation" evidence="6">
    <location>
        <begin position="62"/>
        <end position="216"/>
    </location>
</feature>
<feature type="transmembrane region" description="Helical" evidence="4">
    <location>
        <begin position="20"/>
        <end position="43"/>
    </location>
</feature>
<dbReference type="AlphaFoldDB" id="A0A2U3QJF0"/>
<evidence type="ECO:0000256" key="3">
    <source>
        <dbReference type="ARBA" id="ARBA00023136"/>
    </source>
</evidence>
<dbReference type="PANTHER" id="PTHR30627">
    <property type="entry name" value="PEPTIDOGLYCAN D,D-TRANSPEPTIDASE"/>
    <property type="match status" value="1"/>
</dbReference>
<dbReference type="Pfam" id="PF00905">
    <property type="entry name" value="Transpeptidase"/>
    <property type="match status" value="1"/>
</dbReference>
<evidence type="ECO:0000313" key="7">
    <source>
        <dbReference type="EMBL" id="SPQ01518.1"/>
    </source>
</evidence>
<dbReference type="InterPro" id="IPR012338">
    <property type="entry name" value="Beta-lactam/transpept-like"/>
</dbReference>